<organism evidence="2 3">
    <name type="scientific">Corynebacterium amycolatum</name>
    <dbReference type="NCBI Taxonomy" id="43765"/>
    <lineage>
        <taxon>Bacteria</taxon>
        <taxon>Bacillati</taxon>
        <taxon>Actinomycetota</taxon>
        <taxon>Actinomycetes</taxon>
        <taxon>Mycobacteriales</taxon>
        <taxon>Corynebacteriaceae</taxon>
        <taxon>Corynebacterium</taxon>
    </lineage>
</organism>
<proteinExistence type="predicted"/>
<evidence type="ECO:0000259" key="1">
    <source>
        <dbReference type="Pfam" id="PF02834"/>
    </source>
</evidence>
<dbReference type="InterPro" id="IPR014051">
    <property type="entry name" value="Phosphoesterase_HXTX"/>
</dbReference>
<accession>A0AAW9STV9</accession>
<reference evidence="2" key="1">
    <citation type="submission" date="2023-05" db="EMBL/GenBank/DDBJ databases">
        <authorList>
            <person name="Du J."/>
        </authorList>
    </citation>
    <scope>NUCLEOTIDE SEQUENCE</scope>
    <source>
        <strain evidence="2">UMB1064</strain>
    </source>
</reference>
<dbReference type="Gene3D" id="3.90.1140.10">
    <property type="entry name" value="Cyclic phosphodiesterase"/>
    <property type="match status" value="1"/>
</dbReference>
<dbReference type="Proteomes" id="UP001223646">
    <property type="component" value="Unassembled WGS sequence"/>
</dbReference>
<dbReference type="EMBL" id="JASOOY020000011">
    <property type="protein sequence ID" value="MEO3716669.1"/>
    <property type="molecule type" value="Genomic_DNA"/>
</dbReference>
<protein>
    <submittedName>
        <fullName evidence="2">2'-5' RNA ligase family protein</fullName>
    </submittedName>
</protein>
<evidence type="ECO:0000313" key="3">
    <source>
        <dbReference type="Proteomes" id="UP001223646"/>
    </source>
</evidence>
<reference evidence="2" key="2">
    <citation type="submission" date="2024-05" db="EMBL/GenBank/DDBJ databases">
        <authorList>
            <person name="Wolfe A."/>
        </authorList>
    </citation>
    <scope>NUCLEOTIDE SEQUENCE</scope>
    <source>
        <strain evidence="2">UMB1064</strain>
    </source>
</reference>
<keyword evidence="2" id="KW-0436">Ligase</keyword>
<dbReference type="GO" id="GO:0016874">
    <property type="term" value="F:ligase activity"/>
    <property type="evidence" value="ECO:0007669"/>
    <property type="project" value="UniProtKB-KW"/>
</dbReference>
<evidence type="ECO:0000313" key="2">
    <source>
        <dbReference type="EMBL" id="MEO3716669.1"/>
    </source>
</evidence>
<name>A0AAW9STV9_CORAY</name>
<dbReference type="RefSeq" id="WP_048732768.1">
    <property type="nucleotide sequence ID" value="NZ_JAFJMG010000003.1"/>
</dbReference>
<dbReference type="AlphaFoldDB" id="A0AAW9STV9"/>
<dbReference type="SUPFAM" id="SSF55144">
    <property type="entry name" value="LigT-like"/>
    <property type="match status" value="1"/>
</dbReference>
<gene>
    <name evidence="2" type="ORF">QP460_003580</name>
</gene>
<feature type="domain" description="Phosphoesterase HXTX" evidence="1">
    <location>
        <begin position="16"/>
        <end position="86"/>
    </location>
</feature>
<comment type="caution">
    <text evidence="2">The sequence shown here is derived from an EMBL/GenBank/DDBJ whole genome shotgun (WGS) entry which is preliminary data.</text>
</comment>
<sequence>MVSPDNILMYLLPEQEAQVKEIFAQLAECGFPQQNQKPHITVTFAPTMRPKVVQRAAEILPPLMPAEFRRVGTVVFGTKSKQTVAWLLEASDELEEAARAISRLNPDGRGSRWIPHLTMGLRIPRDIVPDYVRALDEITNPHFKTLNAPRAAFWSPKVQELTEF</sequence>
<dbReference type="Pfam" id="PF02834">
    <property type="entry name" value="LigT_PEase"/>
    <property type="match status" value="1"/>
</dbReference>
<dbReference type="InterPro" id="IPR009097">
    <property type="entry name" value="Cyclic_Pdiesterase"/>
</dbReference>